<dbReference type="AlphaFoldDB" id="A0A151Z2U3"/>
<dbReference type="PANTHER" id="PTHR15323:SF6">
    <property type="entry name" value="CELL DIVISION CYCLE PROTEIN 123 HOMOLOG"/>
    <property type="match status" value="1"/>
</dbReference>
<dbReference type="OMA" id="YRITERM"/>
<gene>
    <name evidence="2" type="ORF">DLAC_10967</name>
</gene>
<dbReference type="InterPro" id="IPR009772">
    <property type="entry name" value="CDC123"/>
</dbReference>
<reference evidence="2 3" key="1">
    <citation type="submission" date="2015-12" db="EMBL/GenBank/DDBJ databases">
        <title>Dictyostelia acquired genes for synthesis and detection of signals that induce cell-type specialization by lateral gene transfer from prokaryotes.</title>
        <authorList>
            <person name="Gloeckner G."/>
            <person name="Schaap P."/>
        </authorList>
    </citation>
    <scope>NUCLEOTIDE SEQUENCE [LARGE SCALE GENOMIC DNA]</scope>
    <source>
        <strain evidence="2 3">TK</strain>
    </source>
</reference>
<evidence type="ECO:0008006" key="4">
    <source>
        <dbReference type="Google" id="ProtNLM"/>
    </source>
</evidence>
<protein>
    <recommendedName>
        <fullName evidence="4">Cell division cycle protein 123</fullName>
    </recommendedName>
</protein>
<evidence type="ECO:0000313" key="2">
    <source>
        <dbReference type="EMBL" id="KYQ88276.1"/>
    </source>
</evidence>
<dbReference type="EMBL" id="LODT01000051">
    <property type="protein sequence ID" value="KYQ88276.1"/>
    <property type="molecule type" value="Genomic_DNA"/>
</dbReference>
<organism evidence="2 3">
    <name type="scientific">Tieghemostelium lacteum</name>
    <name type="common">Slime mold</name>
    <name type="synonym">Dictyostelium lacteum</name>
    <dbReference type="NCBI Taxonomy" id="361077"/>
    <lineage>
        <taxon>Eukaryota</taxon>
        <taxon>Amoebozoa</taxon>
        <taxon>Evosea</taxon>
        <taxon>Eumycetozoa</taxon>
        <taxon>Dictyostelia</taxon>
        <taxon>Dictyosteliales</taxon>
        <taxon>Raperosteliaceae</taxon>
        <taxon>Tieghemostelium</taxon>
    </lineage>
</organism>
<dbReference type="PANTHER" id="PTHR15323">
    <property type="entry name" value="D123 PROTEIN"/>
    <property type="match status" value="1"/>
</dbReference>
<dbReference type="InParanoid" id="A0A151Z2U3"/>
<dbReference type="Pfam" id="PF07065">
    <property type="entry name" value="D123"/>
    <property type="match status" value="1"/>
</dbReference>
<name>A0A151Z2U3_TIELA</name>
<comment type="caution">
    <text evidence="2">The sequence shown here is derived from an EMBL/GenBank/DDBJ whole genome shotgun (WGS) entry which is preliminary data.</text>
</comment>
<evidence type="ECO:0000256" key="1">
    <source>
        <dbReference type="ARBA" id="ARBA00011047"/>
    </source>
</evidence>
<dbReference type="Proteomes" id="UP000076078">
    <property type="component" value="Unassembled WGS sequence"/>
</dbReference>
<evidence type="ECO:0000313" key="3">
    <source>
        <dbReference type="Proteomes" id="UP000076078"/>
    </source>
</evidence>
<dbReference type="OrthoDB" id="360540at2759"/>
<proteinExistence type="inferred from homology"/>
<dbReference type="GO" id="GO:0005737">
    <property type="term" value="C:cytoplasm"/>
    <property type="evidence" value="ECO:0007669"/>
    <property type="project" value="TreeGrafter"/>
</dbReference>
<sequence>MKEILIESFSLVEINEKKRERFNSNNHWVDDDSEYVKPTDYEEICEKCDTSYWIDKFKSTYSVINIDLSDVNWLKSAATAYRITERMDSFKEDLKDFLEKYEPLTKRFFDRQEKYFVKANHFSLKTGVHGVGPYSDLKKIMESIITSDDKHTPVPPTATKLKIYLMPWENVSLKREFRVFVYDNQITGVSQQDIYSTHLLQEGVSQEVLEEQYKKWVHVIYQYFHNTIKKKITHISTFSMDIAILDNGKPYFIEINPFGKLYSAGSALFHWVIDEHLLLNQNDVIYFRYTKN</sequence>
<comment type="similarity">
    <text evidence="1">Belongs to the CDC123 family.</text>
</comment>
<accession>A0A151Z2U3</accession>
<dbReference type="SUPFAM" id="SSF56059">
    <property type="entry name" value="Glutathione synthetase ATP-binding domain-like"/>
    <property type="match status" value="1"/>
</dbReference>
<keyword evidence="3" id="KW-1185">Reference proteome</keyword>